<accession>A0A0P1IL37</accession>
<feature type="transmembrane region" description="Helical" evidence="8">
    <location>
        <begin position="185"/>
        <end position="203"/>
    </location>
</feature>
<keyword evidence="6 8" id="KW-1133">Transmembrane helix</keyword>
<reference evidence="10" key="1">
    <citation type="submission" date="2015-09" db="EMBL/GenBank/DDBJ databases">
        <authorList>
            <person name="Rodrigo-Torres Lidia"/>
            <person name="Arahal R.David."/>
        </authorList>
    </citation>
    <scope>NUCLEOTIDE SEQUENCE [LARGE SCALE GENOMIC DNA]</scope>
    <source>
        <strain evidence="10">CECT 5114</strain>
    </source>
</reference>
<dbReference type="OrthoDB" id="9803444at2"/>
<keyword evidence="3" id="KW-0813">Transport</keyword>
<evidence type="ECO:0000313" key="9">
    <source>
        <dbReference type="EMBL" id="CUK24285.1"/>
    </source>
</evidence>
<keyword evidence="7 8" id="KW-0472">Membrane</keyword>
<evidence type="ECO:0000256" key="2">
    <source>
        <dbReference type="ARBA" id="ARBA00010735"/>
    </source>
</evidence>
<feature type="transmembrane region" description="Helical" evidence="8">
    <location>
        <begin position="67"/>
        <end position="85"/>
    </location>
</feature>
<feature type="transmembrane region" description="Helical" evidence="8">
    <location>
        <begin position="162"/>
        <end position="179"/>
    </location>
</feature>
<dbReference type="GO" id="GO:1903785">
    <property type="term" value="P:L-valine transmembrane transport"/>
    <property type="evidence" value="ECO:0007669"/>
    <property type="project" value="TreeGrafter"/>
</dbReference>
<keyword evidence="10" id="KW-1185">Reference proteome</keyword>
<evidence type="ECO:0000256" key="5">
    <source>
        <dbReference type="ARBA" id="ARBA00022692"/>
    </source>
</evidence>
<protein>
    <submittedName>
        <fullName evidence="9">Inner membrane protein YgaZ</fullName>
    </submittedName>
</protein>
<dbReference type="AlphaFoldDB" id="A0A0P1IL37"/>
<dbReference type="RefSeq" id="WP_058313325.1">
    <property type="nucleotide sequence ID" value="NZ_CYTO01000002.1"/>
</dbReference>
<dbReference type="PANTHER" id="PTHR34979">
    <property type="entry name" value="INNER MEMBRANE PROTEIN YGAZ"/>
    <property type="match status" value="1"/>
</dbReference>
<dbReference type="STRING" id="1715691.TA5113_00094"/>
<evidence type="ECO:0000256" key="3">
    <source>
        <dbReference type="ARBA" id="ARBA00022448"/>
    </source>
</evidence>
<dbReference type="Proteomes" id="UP000051184">
    <property type="component" value="Unassembled WGS sequence"/>
</dbReference>
<organism evidence="9 10">
    <name type="scientific">Cognatishimia activa</name>
    <dbReference type="NCBI Taxonomy" id="1715691"/>
    <lineage>
        <taxon>Bacteria</taxon>
        <taxon>Pseudomonadati</taxon>
        <taxon>Pseudomonadota</taxon>
        <taxon>Alphaproteobacteria</taxon>
        <taxon>Rhodobacterales</taxon>
        <taxon>Paracoccaceae</taxon>
        <taxon>Cognatishimia</taxon>
    </lineage>
</organism>
<dbReference type="InterPro" id="IPR011606">
    <property type="entry name" value="Brnchd-chn_aa_trnsp_permease"/>
</dbReference>
<evidence type="ECO:0000256" key="1">
    <source>
        <dbReference type="ARBA" id="ARBA00004651"/>
    </source>
</evidence>
<evidence type="ECO:0000313" key="10">
    <source>
        <dbReference type="Proteomes" id="UP000051184"/>
    </source>
</evidence>
<evidence type="ECO:0000256" key="8">
    <source>
        <dbReference type="SAM" id="Phobius"/>
    </source>
</evidence>
<evidence type="ECO:0000256" key="7">
    <source>
        <dbReference type="ARBA" id="ARBA00023136"/>
    </source>
</evidence>
<evidence type="ECO:0000256" key="6">
    <source>
        <dbReference type="ARBA" id="ARBA00022989"/>
    </source>
</evidence>
<gene>
    <name evidence="9" type="primary">ygaZ_1</name>
    <name evidence="9" type="ORF">TA5114_00062</name>
</gene>
<name>A0A0P1IL37_9RHOB</name>
<comment type="similarity">
    <text evidence="2">Belongs to the AzlC family.</text>
</comment>
<feature type="transmembrane region" description="Helical" evidence="8">
    <location>
        <begin position="12"/>
        <end position="34"/>
    </location>
</feature>
<dbReference type="PANTHER" id="PTHR34979:SF1">
    <property type="entry name" value="INNER MEMBRANE PROTEIN YGAZ"/>
    <property type="match status" value="1"/>
</dbReference>
<sequence>MIETRKEIKDALRDVFPVASAIAPYSAVFGALAIDQGLSLTELLVTSASIYAVASQYVMLDLMLEGVALWSILLAVLAVNFRHVLYSAASVRWLDQFGPMQKALAFFLLVDPQYATCEARHTKTPITPTYYFTYAACVYIAWMIANLLGALFGPLLGDTSRFGLDLILPMFFAVLVFGFRQKPRFFAILSVSVASSLLVYFVLGSPWHITLGGVCGILTAAALSEGPQSKEVAHG</sequence>
<feature type="transmembrane region" description="Helical" evidence="8">
    <location>
        <begin position="131"/>
        <end position="155"/>
    </location>
</feature>
<dbReference type="Pfam" id="PF03591">
    <property type="entry name" value="AzlC"/>
    <property type="match status" value="1"/>
</dbReference>
<keyword evidence="4" id="KW-1003">Cell membrane</keyword>
<comment type="subcellular location">
    <subcellularLocation>
        <location evidence="1">Cell membrane</location>
        <topology evidence="1">Multi-pass membrane protein</topology>
    </subcellularLocation>
</comment>
<dbReference type="GO" id="GO:0005886">
    <property type="term" value="C:plasma membrane"/>
    <property type="evidence" value="ECO:0007669"/>
    <property type="project" value="UniProtKB-SubCell"/>
</dbReference>
<evidence type="ECO:0000256" key="4">
    <source>
        <dbReference type="ARBA" id="ARBA00022475"/>
    </source>
</evidence>
<dbReference type="EMBL" id="CYUE01000001">
    <property type="protein sequence ID" value="CUK24285.1"/>
    <property type="molecule type" value="Genomic_DNA"/>
</dbReference>
<keyword evidence="5 8" id="KW-0812">Transmembrane</keyword>
<proteinExistence type="inferred from homology"/>